<dbReference type="PRINTS" id="PR00344">
    <property type="entry name" value="BCTRLSENSOR"/>
</dbReference>
<keyword evidence="9" id="KW-0418">Kinase</keyword>
<dbReference type="PANTHER" id="PTHR43047:SF64">
    <property type="entry name" value="HISTIDINE KINASE CONTAINING CHEY-HOMOLOGOUS RECEIVER DOMAIN AND PAS DOMAIN-RELATED"/>
    <property type="match status" value="1"/>
</dbReference>
<evidence type="ECO:0000256" key="6">
    <source>
        <dbReference type="ARBA" id="ARBA00022553"/>
    </source>
</evidence>
<evidence type="ECO:0000256" key="8">
    <source>
        <dbReference type="ARBA" id="ARBA00022692"/>
    </source>
</evidence>
<keyword evidence="4" id="KW-1003">Cell membrane</keyword>
<dbReference type="SUPFAM" id="SSF52172">
    <property type="entry name" value="CheY-like"/>
    <property type="match status" value="1"/>
</dbReference>
<dbReference type="InterPro" id="IPR036641">
    <property type="entry name" value="HPT_dom_sf"/>
</dbReference>
<keyword evidence="5" id="KW-0997">Cell inner membrane</keyword>
<evidence type="ECO:0000256" key="12">
    <source>
        <dbReference type="ARBA" id="ARBA00023012"/>
    </source>
</evidence>
<dbReference type="SUPFAM" id="SSF47384">
    <property type="entry name" value="Homodimeric domain of signal transducing histidine kinase"/>
    <property type="match status" value="1"/>
</dbReference>
<keyword evidence="11 16" id="KW-1133">Transmembrane helix</keyword>
<dbReference type="SMART" id="SM00388">
    <property type="entry name" value="HisKA"/>
    <property type="match status" value="1"/>
</dbReference>
<evidence type="ECO:0000259" key="19">
    <source>
        <dbReference type="PROSITE" id="PS50110"/>
    </source>
</evidence>
<dbReference type="PROSITE" id="PS50109">
    <property type="entry name" value="HIS_KIN"/>
    <property type="match status" value="1"/>
</dbReference>
<comment type="catalytic activity">
    <reaction evidence="1">
        <text>ATP + protein L-histidine = ADP + protein N-phospho-L-histidine.</text>
        <dbReference type="EC" id="2.7.13.3"/>
    </reaction>
</comment>
<dbReference type="InterPro" id="IPR008207">
    <property type="entry name" value="Sig_transdc_His_kin_Hpt_dom"/>
</dbReference>
<gene>
    <name evidence="21" type="ORF">AB3G37_05360</name>
</gene>
<dbReference type="GO" id="GO:0005524">
    <property type="term" value="F:ATP binding"/>
    <property type="evidence" value="ECO:0007669"/>
    <property type="project" value="UniProtKB-KW"/>
</dbReference>
<feature type="chain" id="PRO_5044347716" description="histidine kinase" evidence="17">
    <location>
        <begin position="20"/>
        <end position="918"/>
    </location>
</feature>
<dbReference type="GO" id="GO:0005886">
    <property type="term" value="C:plasma membrane"/>
    <property type="evidence" value="ECO:0007669"/>
    <property type="project" value="UniProtKB-SubCell"/>
</dbReference>
<dbReference type="Gene3D" id="1.10.287.130">
    <property type="match status" value="1"/>
</dbReference>
<keyword evidence="6 15" id="KW-0597">Phosphoprotein</keyword>
<dbReference type="PANTHER" id="PTHR43047">
    <property type="entry name" value="TWO-COMPONENT HISTIDINE PROTEIN KINASE"/>
    <property type="match status" value="1"/>
</dbReference>
<evidence type="ECO:0000313" key="21">
    <source>
        <dbReference type="EMBL" id="XDU73530.1"/>
    </source>
</evidence>
<comment type="subcellular location">
    <subcellularLocation>
        <location evidence="2">Cell inner membrane</location>
        <topology evidence="2">Multi-pass membrane protein</topology>
    </subcellularLocation>
</comment>
<dbReference type="CDD" id="cd17546">
    <property type="entry name" value="REC_hyHK_CKI1_RcsC-like"/>
    <property type="match status" value="1"/>
</dbReference>
<dbReference type="Gene3D" id="3.30.565.10">
    <property type="entry name" value="Histidine kinase-like ATPase, C-terminal domain"/>
    <property type="match status" value="1"/>
</dbReference>
<evidence type="ECO:0000256" key="16">
    <source>
        <dbReference type="SAM" id="Phobius"/>
    </source>
</evidence>
<feature type="transmembrane region" description="Helical" evidence="16">
    <location>
        <begin position="264"/>
        <end position="286"/>
    </location>
</feature>
<dbReference type="InterPro" id="IPR011006">
    <property type="entry name" value="CheY-like_superfamily"/>
</dbReference>
<evidence type="ECO:0000256" key="17">
    <source>
        <dbReference type="SAM" id="SignalP"/>
    </source>
</evidence>
<dbReference type="InterPro" id="IPR003661">
    <property type="entry name" value="HisK_dim/P_dom"/>
</dbReference>
<dbReference type="PROSITE" id="PS50110">
    <property type="entry name" value="RESPONSE_REGULATORY"/>
    <property type="match status" value="1"/>
</dbReference>
<keyword evidence="7" id="KW-0808">Transferase</keyword>
<dbReference type="RefSeq" id="WP_369789941.1">
    <property type="nucleotide sequence ID" value="NZ_CP165628.1"/>
</dbReference>
<feature type="domain" description="Response regulatory" evidence="19">
    <location>
        <begin position="683"/>
        <end position="803"/>
    </location>
</feature>
<dbReference type="InterPro" id="IPR004358">
    <property type="entry name" value="Sig_transdc_His_kin-like_C"/>
</dbReference>
<dbReference type="CDD" id="cd00082">
    <property type="entry name" value="HisKA"/>
    <property type="match status" value="1"/>
</dbReference>
<dbReference type="Gene3D" id="3.40.190.10">
    <property type="entry name" value="Periplasmic binding protein-like II"/>
    <property type="match status" value="2"/>
</dbReference>
<keyword evidence="12" id="KW-0902">Two-component regulatory system</keyword>
<dbReference type="SMART" id="SM00073">
    <property type="entry name" value="HPT"/>
    <property type="match status" value="1"/>
</dbReference>
<dbReference type="Pfam" id="PF00072">
    <property type="entry name" value="Response_reg"/>
    <property type="match status" value="1"/>
</dbReference>
<dbReference type="EMBL" id="CP165628">
    <property type="protein sequence ID" value="XDU73530.1"/>
    <property type="molecule type" value="Genomic_DNA"/>
</dbReference>
<dbReference type="Pfam" id="PF00512">
    <property type="entry name" value="HisKA"/>
    <property type="match status" value="1"/>
</dbReference>
<dbReference type="CDD" id="cd16922">
    <property type="entry name" value="HATPase_EvgS-ArcB-TorS-like"/>
    <property type="match status" value="1"/>
</dbReference>
<proteinExistence type="predicted"/>
<evidence type="ECO:0000256" key="9">
    <source>
        <dbReference type="ARBA" id="ARBA00022777"/>
    </source>
</evidence>
<evidence type="ECO:0000256" key="7">
    <source>
        <dbReference type="ARBA" id="ARBA00022679"/>
    </source>
</evidence>
<feature type="domain" description="Histidine kinase" evidence="18">
    <location>
        <begin position="441"/>
        <end position="662"/>
    </location>
</feature>
<reference evidence="21" key="1">
    <citation type="submission" date="2024-07" db="EMBL/GenBank/DDBJ databases">
        <authorList>
            <person name="Biller S.J."/>
        </authorList>
    </citation>
    <scope>NUCLEOTIDE SEQUENCE</scope>
    <source>
        <strain evidence="21">WC2420</strain>
    </source>
</reference>
<evidence type="ECO:0000259" key="20">
    <source>
        <dbReference type="PROSITE" id="PS50894"/>
    </source>
</evidence>
<accession>A0AB39VT15</accession>
<dbReference type="Gene3D" id="3.40.50.2300">
    <property type="match status" value="1"/>
</dbReference>
<dbReference type="InterPro" id="IPR003594">
    <property type="entry name" value="HATPase_dom"/>
</dbReference>
<dbReference type="SUPFAM" id="SSF53850">
    <property type="entry name" value="Periplasmic binding protein-like II"/>
    <property type="match status" value="1"/>
</dbReference>
<dbReference type="InterPro" id="IPR005467">
    <property type="entry name" value="His_kinase_dom"/>
</dbReference>
<evidence type="ECO:0000256" key="3">
    <source>
        <dbReference type="ARBA" id="ARBA00012438"/>
    </source>
</evidence>
<evidence type="ECO:0000256" key="10">
    <source>
        <dbReference type="ARBA" id="ARBA00022840"/>
    </source>
</evidence>
<dbReference type="SUPFAM" id="SSF55874">
    <property type="entry name" value="ATPase domain of HSP90 chaperone/DNA topoisomerase II/histidine kinase"/>
    <property type="match status" value="1"/>
</dbReference>
<evidence type="ECO:0000259" key="18">
    <source>
        <dbReference type="PROSITE" id="PS50109"/>
    </source>
</evidence>
<feature type="modified residue" description="Phosphohistidine" evidence="14">
    <location>
        <position position="859"/>
    </location>
</feature>
<evidence type="ECO:0000256" key="11">
    <source>
        <dbReference type="ARBA" id="ARBA00022989"/>
    </source>
</evidence>
<dbReference type="InterPro" id="IPR035965">
    <property type="entry name" value="PAS-like_dom_sf"/>
</dbReference>
<evidence type="ECO:0000256" key="5">
    <source>
        <dbReference type="ARBA" id="ARBA00022519"/>
    </source>
</evidence>
<dbReference type="Gene3D" id="3.30.450.20">
    <property type="entry name" value="PAS domain"/>
    <property type="match status" value="1"/>
</dbReference>
<keyword evidence="10 21" id="KW-0547">Nucleotide-binding</keyword>
<sequence>MKLRFAVLLLALMPCLSHAEVNLRVAIDAVNPRYSEINTQIQNDDTQPSLISLLNENLKNSQLSLSPKSVAANLLKNSLLEQHKIDAFFVEGVVTEAAAGDVETQPLYSTHWRMLSLANRSPALEDDLNDLNDIRIVVVSDAPIQALRQRYPKITLIFSPSLSEAVSLLKAGAAEGVFCRQAAANVLNNNVFPGQLRVNNVDTLVTWTRLRLRNDDPTTLATLNSAIQHLPQDEINKLLLRNYTVLTLMNIVPLLKQNHRNFDIAAVIVSVVSLFLISLLIGQIVLRRQSERRLKDGVKFWETLLNSLSTPVLVCNTAGIITHVNQALCKSLQSCRLSIVGIPVENLNQQFFSSPALETAGLVKASMNARPQFFEADFTLHQQPRSIAGWITPYSNTAMQPQGLVIGWYDMTERILLEQRLEQALGQAETSSHEKSEFLARMSHEIRSPMNVIMGVLEIESQRQTSPQSPISLAYQASRGLLQIIGDVLDLSKIEAGEMLLKPTAVSLYELMESSAAAYQTLAEKKGLHLSTAIAELSEQHFLLDEGKMRQILNNLLSNAVKYTTSGSITLSAQISEPAILSARENFQTIIISIRDTGIGIDALLLPGIIKPYRQLSSSTPDSSGLGLTICHQLVSLMGGKMDIESQQGQGSTFSVILPLIPVIVEPVSIPPVTPAKVQKAYRVWIIDDLAANLLVMEMQLSALGHRVTSFDNAGAALECLQQANPQVDLIFTDCQMPQLSGYQFAAKLRELEAETRRHIPLIGCTANAFSHEERKCLVAGMDAHLTKPLTQQDLAECIQNMLQNRQIDLKEVQALSAGKQDIIAQIISKLINSSEQDLSLIEKAWDANNSAELKSRIHRLKGNFAITQFEAGLNTCLTLEQKLKQPFQGKDIENDLLRLRHTTRHFISLLEDFTLLS</sequence>
<protein>
    <recommendedName>
        <fullName evidence="3">histidine kinase</fullName>
        <ecNumber evidence="3">2.7.13.3</ecNumber>
    </recommendedName>
</protein>
<dbReference type="PROSITE" id="PS50894">
    <property type="entry name" value="HPT"/>
    <property type="match status" value="1"/>
</dbReference>
<dbReference type="AlphaFoldDB" id="A0AB39VT15"/>
<evidence type="ECO:0000256" key="15">
    <source>
        <dbReference type="PROSITE-ProRule" id="PRU00169"/>
    </source>
</evidence>
<dbReference type="GO" id="GO:0000155">
    <property type="term" value="F:phosphorelay sensor kinase activity"/>
    <property type="evidence" value="ECO:0007669"/>
    <property type="project" value="InterPro"/>
</dbReference>
<keyword evidence="8 16" id="KW-0812">Transmembrane</keyword>
<evidence type="ECO:0000256" key="14">
    <source>
        <dbReference type="PROSITE-ProRule" id="PRU00110"/>
    </source>
</evidence>
<dbReference type="InterPro" id="IPR001789">
    <property type="entry name" value="Sig_transdc_resp-reg_receiver"/>
</dbReference>
<dbReference type="SUPFAM" id="SSF47226">
    <property type="entry name" value="Histidine-containing phosphotransfer domain, HPT domain"/>
    <property type="match status" value="1"/>
</dbReference>
<dbReference type="InterPro" id="IPR036890">
    <property type="entry name" value="HATPase_C_sf"/>
</dbReference>
<name>A0AB39VT15_9GAMM</name>
<feature type="signal peptide" evidence="17">
    <location>
        <begin position="1"/>
        <end position="19"/>
    </location>
</feature>
<evidence type="ECO:0000256" key="4">
    <source>
        <dbReference type="ARBA" id="ARBA00022475"/>
    </source>
</evidence>
<evidence type="ECO:0000256" key="2">
    <source>
        <dbReference type="ARBA" id="ARBA00004429"/>
    </source>
</evidence>
<dbReference type="Pfam" id="PF02518">
    <property type="entry name" value="HATPase_c"/>
    <property type="match status" value="1"/>
</dbReference>
<keyword evidence="10 21" id="KW-0067">ATP-binding</keyword>
<keyword evidence="17" id="KW-0732">Signal</keyword>
<evidence type="ECO:0000256" key="1">
    <source>
        <dbReference type="ARBA" id="ARBA00000085"/>
    </source>
</evidence>
<keyword evidence="13 16" id="KW-0472">Membrane</keyword>
<feature type="domain" description="HPt" evidence="20">
    <location>
        <begin position="820"/>
        <end position="914"/>
    </location>
</feature>
<dbReference type="SUPFAM" id="SSF55785">
    <property type="entry name" value="PYP-like sensor domain (PAS domain)"/>
    <property type="match status" value="1"/>
</dbReference>
<dbReference type="SMART" id="SM00387">
    <property type="entry name" value="HATPase_c"/>
    <property type="match status" value="1"/>
</dbReference>
<dbReference type="InterPro" id="IPR036097">
    <property type="entry name" value="HisK_dim/P_sf"/>
</dbReference>
<feature type="modified residue" description="4-aspartylphosphate" evidence="15">
    <location>
        <position position="734"/>
    </location>
</feature>
<evidence type="ECO:0000256" key="13">
    <source>
        <dbReference type="ARBA" id="ARBA00023136"/>
    </source>
</evidence>
<dbReference type="Gene3D" id="1.20.120.160">
    <property type="entry name" value="HPT domain"/>
    <property type="match status" value="1"/>
</dbReference>
<dbReference type="EC" id="2.7.13.3" evidence="3"/>
<dbReference type="SMART" id="SM00448">
    <property type="entry name" value="REC"/>
    <property type="match status" value="1"/>
</dbReference>
<dbReference type="Pfam" id="PF01627">
    <property type="entry name" value="Hpt"/>
    <property type="match status" value="1"/>
</dbReference>
<organism evidence="21">
    <name type="scientific">Rouxiella sp. WC2420</name>
    <dbReference type="NCBI Taxonomy" id="3234145"/>
    <lineage>
        <taxon>Bacteria</taxon>
        <taxon>Pseudomonadati</taxon>
        <taxon>Pseudomonadota</taxon>
        <taxon>Gammaproteobacteria</taxon>
        <taxon>Enterobacterales</taxon>
        <taxon>Yersiniaceae</taxon>
        <taxon>Rouxiella</taxon>
    </lineage>
</organism>